<accession>J3N5H6</accession>
<reference evidence="2" key="1">
    <citation type="journal article" date="2013" name="Nat. Commun.">
        <title>Whole-genome sequencing of Oryza brachyantha reveals mechanisms underlying Oryza genome evolution.</title>
        <authorList>
            <person name="Chen J."/>
            <person name="Huang Q."/>
            <person name="Gao D."/>
            <person name="Wang J."/>
            <person name="Lang Y."/>
            <person name="Liu T."/>
            <person name="Li B."/>
            <person name="Bai Z."/>
            <person name="Luis Goicoechea J."/>
            <person name="Liang C."/>
            <person name="Chen C."/>
            <person name="Zhang W."/>
            <person name="Sun S."/>
            <person name="Liao Y."/>
            <person name="Zhang X."/>
            <person name="Yang L."/>
            <person name="Song C."/>
            <person name="Wang M."/>
            <person name="Shi J."/>
            <person name="Liu G."/>
            <person name="Liu J."/>
            <person name="Zhou H."/>
            <person name="Zhou W."/>
            <person name="Yu Q."/>
            <person name="An N."/>
            <person name="Chen Y."/>
            <person name="Cai Q."/>
            <person name="Wang B."/>
            <person name="Liu B."/>
            <person name="Min J."/>
            <person name="Huang Y."/>
            <person name="Wu H."/>
            <person name="Li Z."/>
            <person name="Zhang Y."/>
            <person name="Yin Y."/>
            <person name="Song W."/>
            <person name="Jiang J."/>
            <person name="Jackson S.A."/>
            <person name="Wing R.A."/>
            <person name="Wang J."/>
            <person name="Chen M."/>
        </authorList>
    </citation>
    <scope>NUCLEOTIDE SEQUENCE [LARGE SCALE GENOMIC DNA]</scope>
    <source>
        <strain evidence="2">cv. IRGC 101232</strain>
    </source>
</reference>
<feature type="region of interest" description="Disordered" evidence="1">
    <location>
        <begin position="392"/>
        <end position="420"/>
    </location>
</feature>
<evidence type="ECO:0000313" key="2">
    <source>
        <dbReference type="EnsemblPlants" id="OB11G10620.1"/>
    </source>
</evidence>
<name>J3N5H6_ORYBR</name>
<protein>
    <submittedName>
        <fullName evidence="2">Uncharacterized protein</fullName>
    </submittedName>
</protein>
<organism evidence="2">
    <name type="scientific">Oryza brachyantha</name>
    <name type="common">malo sina</name>
    <dbReference type="NCBI Taxonomy" id="4533"/>
    <lineage>
        <taxon>Eukaryota</taxon>
        <taxon>Viridiplantae</taxon>
        <taxon>Streptophyta</taxon>
        <taxon>Embryophyta</taxon>
        <taxon>Tracheophyta</taxon>
        <taxon>Spermatophyta</taxon>
        <taxon>Magnoliopsida</taxon>
        <taxon>Liliopsida</taxon>
        <taxon>Poales</taxon>
        <taxon>Poaceae</taxon>
        <taxon>BOP clade</taxon>
        <taxon>Oryzoideae</taxon>
        <taxon>Oryzeae</taxon>
        <taxon>Oryzinae</taxon>
        <taxon>Oryza</taxon>
    </lineage>
</organism>
<dbReference type="PANTHER" id="PTHR45979:SF32">
    <property type="entry name" value="OS12G0114200 PROTEIN"/>
    <property type="match status" value="1"/>
</dbReference>
<dbReference type="AlphaFoldDB" id="J3N5H6"/>
<dbReference type="InterPro" id="IPR058921">
    <property type="entry name" value="PAP/OAS1-rel"/>
</dbReference>
<reference evidence="2" key="2">
    <citation type="submission" date="2013-04" db="UniProtKB">
        <authorList>
            <consortium name="EnsemblPlants"/>
        </authorList>
    </citation>
    <scope>IDENTIFICATION</scope>
</reference>
<evidence type="ECO:0000256" key="1">
    <source>
        <dbReference type="SAM" id="MobiDB-lite"/>
    </source>
</evidence>
<dbReference type="Gramene" id="OB11G10620.1">
    <property type="protein sequence ID" value="OB11G10620.1"/>
    <property type="gene ID" value="OB11G10620"/>
</dbReference>
<evidence type="ECO:0000313" key="3">
    <source>
        <dbReference type="Proteomes" id="UP000006038"/>
    </source>
</evidence>
<sequence>MDEVNQFFKNTLKRHCTRVRKSVSGFLWGFKAERTNNDCSPLYNNNSFGDLSNQFHSINISYSSNYGSLKQNGSNYMVEKNERKSISGGWLASKTTNFVTTNSTGMTNGSDSCEPSSQSITGAYNLLSKEIHDAPYLFNESESGMIDGIMYGTNLSHHGGFHQSFEEVDDDDGDTIGRNKSNLTGDYTTHFNNLLYAYGFHQDHPISQYYEFGSVSSQVPSPPTRYQNRRSSNSHSINNAYGYAGTNGIGYAPPPNYLIMRPYNLIDDSNRARGTGTYFPNPELCRDRSPTGRARRGKIHFLPNNHKRSHQYVRADMSVEFTALEELRQEPIHVPGAKDLGIPSSLNIPIPPSFEAPREIIHSNGFVQHPDKQFEFGTLGPWPLEVTSQDLAFGNRSNSTPGSHPSTHTTPVSPPHNVGITLNQMRNAHPYHLKDNGDFPPLSS</sequence>
<dbReference type="OMA" id="ERTNNDC"/>
<dbReference type="STRING" id="4533.J3N5H6"/>
<dbReference type="EnsemblPlants" id="OB11G10620.1">
    <property type="protein sequence ID" value="OB11G10620.1"/>
    <property type="gene ID" value="OB11G10620"/>
</dbReference>
<dbReference type="Proteomes" id="UP000006038">
    <property type="component" value="Chromosome 11"/>
</dbReference>
<feature type="compositionally biased region" description="Low complexity" evidence="1">
    <location>
        <begin position="397"/>
        <end position="418"/>
    </location>
</feature>
<dbReference type="eggNOG" id="KOG1906">
    <property type="taxonomic scope" value="Eukaryota"/>
</dbReference>
<keyword evidence="3" id="KW-1185">Reference proteome</keyword>
<dbReference type="HOGENOM" id="CLU_012365_1_0_1"/>
<dbReference type="PANTHER" id="PTHR45979">
    <property type="entry name" value="PAP/OAS1 SUBSTRATE-BINDING DOMAIN SUPERFAMILY"/>
    <property type="match status" value="1"/>
</dbReference>
<proteinExistence type="predicted"/>